<protein>
    <submittedName>
        <fullName evidence="4">Uncharacterized protein LOC115743530</fullName>
    </submittedName>
</protein>
<evidence type="ECO:0000256" key="1">
    <source>
        <dbReference type="SAM" id="Coils"/>
    </source>
</evidence>
<gene>
    <name evidence="4" type="primary">LOC115743530</name>
</gene>
<proteinExistence type="predicted"/>
<feature type="compositionally biased region" description="Polar residues" evidence="2">
    <location>
        <begin position="178"/>
        <end position="188"/>
    </location>
</feature>
<evidence type="ECO:0000256" key="2">
    <source>
        <dbReference type="SAM" id="MobiDB-lite"/>
    </source>
</evidence>
<dbReference type="Proteomes" id="UP000827889">
    <property type="component" value="Chromosome 4"/>
</dbReference>
<reference evidence="4" key="1">
    <citation type="submission" date="2025-08" db="UniProtKB">
        <authorList>
            <consortium name="RefSeq"/>
        </authorList>
    </citation>
    <scope>IDENTIFICATION</scope>
    <source>
        <tissue evidence="4">Leaf</tissue>
    </source>
</reference>
<feature type="compositionally biased region" description="Low complexity" evidence="2">
    <location>
        <begin position="65"/>
        <end position="75"/>
    </location>
</feature>
<feature type="region of interest" description="Disordered" evidence="2">
    <location>
        <begin position="168"/>
        <end position="194"/>
    </location>
</feature>
<feature type="compositionally biased region" description="Basic and acidic residues" evidence="2">
    <location>
        <begin position="168"/>
        <end position="177"/>
    </location>
</feature>
<feature type="region of interest" description="Disordered" evidence="2">
    <location>
        <begin position="390"/>
        <end position="422"/>
    </location>
</feature>
<name>A0ABM3HBU0_9MYRT</name>
<evidence type="ECO:0000313" key="4">
    <source>
        <dbReference type="RefSeq" id="XP_048134070.1"/>
    </source>
</evidence>
<keyword evidence="1" id="KW-0175">Coiled coil</keyword>
<organism evidence="3 4">
    <name type="scientific">Rhodamnia argentea</name>
    <dbReference type="NCBI Taxonomy" id="178133"/>
    <lineage>
        <taxon>Eukaryota</taxon>
        <taxon>Viridiplantae</taxon>
        <taxon>Streptophyta</taxon>
        <taxon>Embryophyta</taxon>
        <taxon>Tracheophyta</taxon>
        <taxon>Spermatophyta</taxon>
        <taxon>Magnoliopsida</taxon>
        <taxon>eudicotyledons</taxon>
        <taxon>Gunneridae</taxon>
        <taxon>Pentapetalae</taxon>
        <taxon>rosids</taxon>
        <taxon>malvids</taxon>
        <taxon>Myrtales</taxon>
        <taxon>Myrtaceae</taxon>
        <taxon>Myrtoideae</taxon>
        <taxon>Myrteae</taxon>
        <taxon>Australasian group</taxon>
        <taxon>Rhodamnia</taxon>
    </lineage>
</organism>
<feature type="coiled-coil region" evidence="1">
    <location>
        <begin position="319"/>
        <end position="360"/>
    </location>
</feature>
<accession>A0ABM3HBU0</accession>
<evidence type="ECO:0000313" key="3">
    <source>
        <dbReference type="Proteomes" id="UP000827889"/>
    </source>
</evidence>
<feature type="region of interest" description="Disordered" evidence="2">
    <location>
        <begin position="1"/>
        <end position="51"/>
    </location>
</feature>
<dbReference type="RefSeq" id="XP_048134070.1">
    <property type="nucleotide sequence ID" value="XM_048278113.1"/>
</dbReference>
<keyword evidence="3" id="KW-1185">Reference proteome</keyword>
<dbReference type="GeneID" id="115743530"/>
<feature type="compositionally biased region" description="Low complexity" evidence="2">
    <location>
        <begin position="18"/>
        <end position="32"/>
    </location>
</feature>
<dbReference type="Pfam" id="PF03004">
    <property type="entry name" value="Transposase_24"/>
    <property type="match status" value="1"/>
</dbReference>
<sequence length="422" mass="47526">MHGVVSQGRPAPFPSPSSSPSSSPSLSSHPRPLYADGQHGHIGHSSDPQEHFRRQLGHIRTECTSVPSASVPPSVEQSNDEGNIAEEDSRFVICPYGDSFKEATYVVRELNKIVNNYWRGPWISYGGAPKQVMDLWWSEFKQREKNVKPDFITVDDWTEIKRIWESEKNKQKSEQNVKNRVSTSSEGSATYAGGSINIGEHRKRMAHELGTEPTYAATFERTFQKKDKTWIGDRAKSVKEKYDEFLMSTASGDDGRVASEPTADNMALWVEASGGMKRGKIFGMGSLSRVYTAKAAGSSSSNPDVSRRTRFEEEMTQHMTQLRNLLVQKDEEIKVVKEQMSRKDEQIRLVNERHQSLETQPKSLETQMQLVLQHLNLNQDRFPPVLPTHEIGAGHNDGRHKEDEVAADDDDLVNSFIDPDLG</sequence>
<feature type="region of interest" description="Disordered" evidence="2">
    <location>
        <begin position="64"/>
        <end position="83"/>
    </location>
</feature>
<dbReference type="InterPro" id="IPR004252">
    <property type="entry name" value="Probable_transposase_24"/>
</dbReference>